<dbReference type="PRINTS" id="PR00838">
    <property type="entry name" value="V5ALLERGEN"/>
</dbReference>
<dbReference type="GO" id="GO:0005576">
    <property type="term" value="C:extracellular region"/>
    <property type="evidence" value="ECO:0007669"/>
    <property type="project" value="UniProtKB-SubCell"/>
</dbReference>
<evidence type="ECO:0000256" key="2">
    <source>
        <dbReference type="ARBA" id="ARBA00022525"/>
    </source>
</evidence>
<keyword evidence="3" id="KW-1015">Disulfide bond</keyword>
<dbReference type="Pfam" id="PF00188">
    <property type="entry name" value="CAP"/>
    <property type="match status" value="1"/>
</dbReference>
<dbReference type="AlphaFoldDB" id="A0A151WPZ6"/>
<dbReference type="InterPro" id="IPR002413">
    <property type="entry name" value="V5_allergen-like"/>
</dbReference>
<comment type="subcellular location">
    <subcellularLocation>
        <location evidence="1">Secreted</location>
    </subcellularLocation>
</comment>
<evidence type="ECO:0000259" key="4">
    <source>
        <dbReference type="Pfam" id="PF00188"/>
    </source>
</evidence>
<dbReference type="SUPFAM" id="SSF55797">
    <property type="entry name" value="PR-1-like"/>
    <property type="match status" value="1"/>
</dbReference>
<protein>
    <submittedName>
        <fullName evidence="5">Venom allergen 5 2</fullName>
    </submittedName>
</protein>
<name>A0A151WPZ6_9HYME</name>
<gene>
    <name evidence="5" type="ORF">ALC60_11048</name>
</gene>
<proteinExistence type="predicted"/>
<dbReference type="STRING" id="64791.A0A151WPZ6"/>
<accession>A0A151WPZ6</accession>
<keyword evidence="2" id="KW-0964">Secreted</keyword>
<evidence type="ECO:0000256" key="1">
    <source>
        <dbReference type="ARBA" id="ARBA00004613"/>
    </source>
</evidence>
<dbReference type="InterPro" id="IPR014044">
    <property type="entry name" value="CAP_dom"/>
</dbReference>
<organism evidence="5 6">
    <name type="scientific">Mycetomoellerius zeteki</name>
    <dbReference type="NCBI Taxonomy" id="64791"/>
    <lineage>
        <taxon>Eukaryota</taxon>
        <taxon>Metazoa</taxon>
        <taxon>Ecdysozoa</taxon>
        <taxon>Arthropoda</taxon>
        <taxon>Hexapoda</taxon>
        <taxon>Insecta</taxon>
        <taxon>Pterygota</taxon>
        <taxon>Neoptera</taxon>
        <taxon>Endopterygota</taxon>
        <taxon>Hymenoptera</taxon>
        <taxon>Apocrita</taxon>
        <taxon>Aculeata</taxon>
        <taxon>Formicoidea</taxon>
        <taxon>Formicidae</taxon>
        <taxon>Myrmicinae</taxon>
        <taxon>Mycetomoellerius</taxon>
    </lineage>
</organism>
<evidence type="ECO:0000313" key="6">
    <source>
        <dbReference type="Proteomes" id="UP000075809"/>
    </source>
</evidence>
<dbReference type="OrthoDB" id="414826at2759"/>
<dbReference type="EMBL" id="KQ982851">
    <property type="protein sequence ID" value="KYQ49873.1"/>
    <property type="molecule type" value="Genomic_DNA"/>
</dbReference>
<evidence type="ECO:0000256" key="3">
    <source>
        <dbReference type="ARBA" id="ARBA00023157"/>
    </source>
</evidence>
<dbReference type="Proteomes" id="UP000075809">
    <property type="component" value="Unassembled WGS sequence"/>
</dbReference>
<dbReference type="InterPro" id="IPR035940">
    <property type="entry name" value="CAP_sf"/>
</dbReference>
<reference evidence="5 6" key="1">
    <citation type="submission" date="2015-09" db="EMBL/GenBank/DDBJ databases">
        <title>Trachymyrmex zeteki WGS genome.</title>
        <authorList>
            <person name="Nygaard S."/>
            <person name="Hu H."/>
            <person name="Boomsma J."/>
            <person name="Zhang G."/>
        </authorList>
    </citation>
    <scope>NUCLEOTIDE SEQUENCE [LARGE SCALE GENOMIC DNA]</scope>
    <source>
        <strain evidence="5">Tzet28-1</strain>
        <tissue evidence="5">Whole body</tissue>
    </source>
</reference>
<keyword evidence="6" id="KW-1185">Reference proteome</keyword>
<dbReference type="CDD" id="cd05380">
    <property type="entry name" value="CAP_euk"/>
    <property type="match status" value="1"/>
</dbReference>
<evidence type="ECO:0000313" key="5">
    <source>
        <dbReference type="EMBL" id="KYQ49873.1"/>
    </source>
</evidence>
<sequence length="77" mass="8895">MVNNDLDEEDIEEVLESHNHYRVVIANGKESRGNPGPQPAARTMMELIWDDELAVIARRWALQCKLFEKDQCRDVGK</sequence>
<dbReference type="Gene3D" id="3.40.33.10">
    <property type="entry name" value="CAP"/>
    <property type="match status" value="1"/>
</dbReference>
<feature type="domain" description="SCP" evidence="4">
    <location>
        <begin position="15"/>
        <end position="65"/>
    </location>
</feature>